<name>A0A5B8MM22_9CHLO</name>
<dbReference type="Gene3D" id="1.10.10.60">
    <property type="entry name" value="Homeodomain-like"/>
    <property type="match status" value="1"/>
</dbReference>
<dbReference type="STRING" id="1764295.A0A5B8MM22"/>
<accession>A0A5B8MM22</accession>
<keyword evidence="3" id="KW-1185">Reference proteome</keyword>
<evidence type="ECO:0000313" key="2">
    <source>
        <dbReference type="EMBL" id="QDZ21074.1"/>
    </source>
</evidence>
<feature type="compositionally biased region" description="Basic and acidic residues" evidence="1">
    <location>
        <begin position="386"/>
        <end position="410"/>
    </location>
</feature>
<organism evidence="2 3">
    <name type="scientific">Chloropicon primus</name>
    <dbReference type="NCBI Taxonomy" id="1764295"/>
    <lineage>
        <taxon>Eukaryota</taxon>
        <taxon>Viridiplantae</taxon>
        <taxon>Chlorophyta</taxon>
        <taxon>Chloropicophyceae</taxon>
        <taxon>Chloropicales</taxon>
        <taxon>Chloropicaceae</taxon>
        <taxon>Chloropicon</taxon>
    </lineage>
</organism>
<dbReference type="AlphaFoldDB" id="A0A5B8MM22"/>
<gene>
    <name evidence="2" type="ORF">A3770_05p35920</name>
</gene>
<dbReference type="OrthoDB" id="285793at2759"/>
<evidence type="ECO:0000256" key="1">
    <source>
        <dbReference type="SAM" id="MobiDB-lite"/>
    </source>
</evidence>
<proteinExistence type="predicted"/>
<dbReference type="EMBL" id="CP031038">
    <property type="protein sequence ID" value="QDZ21074.1"/>
    <property type="molecule type" value="Genomic_DNA"/>
</dbReference>
<feature type="compositionally biased region" description="Basic and acidic residues" evidence="1">
    <location>
        <begin position="431"/>
        <end position="467"/>
    </location>
</feature>
<sequence>MTEGLWEEVDGTEGVSVSAIETEKLEDVYERVLSSSRGLGSDPSRRKRGIELWAELLERQTKSKLERIQVDQRKWRDDLKRRSRQRQRMAKKEAKAKNLYPNGTSGHGVELGTKNRPCNKKVGWSLQKDIPESTGKEWRKYEQDKLRKILLTYGMGEWGRIQKQLLEEHTQLVHGVHDIRNLTYTLLVALKESQDQLREAKLKKEKEKQEKEGEDGEGATGEGKKGAGAARPGPVPKEDAFAIRKISEYKEEGAIAIPELSNPWPKIDKLGLSWLRKLRLMDLINEAALMGMDESKIEQFEDLMATMADSSPPIEWWSTAADKALLFGVYKHGYGAFDKIRNDPEYAEAFTRDETNVEANLKKREQFRHKEGCQCVSCVHTRKKREKEEQDAKNGSAEGKEPVEESKADDDWPNTDGLTKRLKKVTTALESQKKRLERERGRAERDKQRKLNQKREEDAKRKRDEQTSRAPRRKRQMSTRRNPVEDPAESEIDEWESPADV</sequence>
<protein>
    <submittedName>
        <fullName evidence="2">Uncharacterized protein</fullName>
    </submittedName>
</protein>
<dbReference type="Proteomes" id="UP000316726">
    <property type="component" value="Chromosome 5"/>
</dbReference>
<evidence type="ECO:0000313" key="3">
    <source>
        <dbReference type="Proteomes" id="UP000316726"/>
    </source>
</evidence>
<feature type="region of interest" description="Disordered" evidence="1">
    <location>
        <begin position="77"/>
        <end position="114"/>
    </location>
</feature>
<feature type="region of interest" description="Disordered" evidence="1">
    <location>
        <begin position="201"/>
        <end position="236"/>
    </location>
</feature>
<feature type="compositionally biased region" description="Acidic residues" evidence="1">
    <location>
        <begin position="486"/>
        <end position="501"/>
    </location>
</feature>
<reference evidence="2 3" key="1">
    <citation type="submission" date="2018-07" db="EMBL/GenBank/DDBJ databases">
        <title>The complete nuclear genome of the prasinophyte Chloropicon primus (CCMP1205).</title>
        <authorList>
            <person name="Pombert J.-F."/>
            <person name="Otis C."/>
            <person name="Turmel M."/>
            <person name="Lemieux C."/>
        </authorList>
    </citation>
    <scope>NUCLEOTIDE SEQUENCE [LARGE SCALE GENOMIC DNA]</scope>
    <source>
        <strain evidence="2 3">CCMP1205</strain>
    </source>
</reference>
<feature type="compositionally biased region" description="Basic and acidic residues" evidence="1">
    <location>
        <begin position="201"/>
        <end position="211"/>
    </location>
</feature>
<feature type="region of interest" description="Disordered" evidence="1">
    <location>
        <begin position="381"/>
        <end position="501"/>
    </location>
</feature>